<name>A0A0G0QPN5_9BACT</name>
<dbReference type="AlphaFoldDB" id="A0A0G0QPN5"/>
<comment type="caution">
    <text evidence="2">The sequence shown here is derived from an EMBL/GenBank/DDBJ whole genome shotgun (WGS) entry which is preliminary data.</text>
</comment>
<dbReference type="EMBL" id="LBWR01000002">
    <property type="protein sequence ID" value="KKR12370.1"/>
    <property type="molecule type" value="Genomic_DNA"/>
</dbReference>
<dbReference type="Pfam" id="PF07963">
    <property type="entry name" value="N_methyl"/>
    <property type="match status" value="1"/>
</dbReference>
<organism evidence="2 3">
    <name type="scientific">Candidatus Wolfebacteria bacterium GW2011_GWC2_39_22</name>
    <dbReference type="NCBI Taxonomy" id="1619013"/>
    <lineage>
        <taxon>Bacteria</taxon>
        <taxon>Candidatus Wolfeibacteriota</taxon>
    </lineage>
</organism>
<keyword evidence="1" id="KW-0812">Transmembrane</keyword>
<keyword evidence="1" id="KW-0472">Membrane</keyword>
<protein>
    <submittedName>
        <fullName evidence="2">Cell wall surface anchor family protein</fullName>
    </submittedName>
</protein>
<feature type="transmembrane region" description="Helical" evidence="1">
    <location>
        <begin position="12"/>
        <end position="34"/>
    </location>
</feature>
<dbReference type="InterPro" id="IPR012902">
    <property type="entry name" value="N_methyl_site"/>
</dbReference>
<sequence length="637" mass="67277">MKSTRGFSLLETLLYIAIFAIVGGSLFGILTNVVRVSTTQVSNDEVTSQLQFAMETVTRLVRESSAIEIATTTATTTLKLRMANPLKDPTCISLSGGVLKLAEGPDAFQAQNCTAATTNITTDNIVVDTAFFKRIEFPGGHDQVAVDLQFSNLGTGAGKISRALRSGISRVSAATFDSDLLPSTDNNYEIGFSGTKRWKNISVSNVLNLGVIASDPSGIDGSVYYNSTSKTFRGKANGAWSDLGSSLWISSGTNMYSNVTGNTGVGTLAPAYKFDVTGDVRLDGNIGIASSTPSTTRAINIGKTYSDTTGYGIYNATTITGALTAARSGYGMYNILTSTADNTAFANTLYGTYSLVSNSSGTGYNTGYGSYNRINNNDTTLTNASSYGGYDYVSNASTGILTNAYGNNGLVVNETTGSIGTARGVYGYVRNDQGTITTARAVDGTVSQSVAGGTITTGVGGYFDVNLTAGTLTTGYGVYIASIAGTTNYGIYQSDSTNKNYFAGNVGIGTTAPGQKLSVAGTVESTSGGFKFPDGTTQTKAIERSVVCPFSTANSCNFQPNEGVYYLALKKTGLSYICTMKRVDYLEMINFNACAGYDWRYNQDVAKLQLSSDNGSSWSNAGVTWEWAIYYEPYDFL</sequence>
<keyword evidence="1" id="KW-1133">Transmembrane helix</keyword>
<accession>A0A0G0QPN5</accession>
<gene>
    <name evidence="2" type="ORF">UT41_C0002G0144</name>
</gene>
<reference evidence="2 3" key="1">
    <citation type="journal article" date="2015" name="Nature">
        <title>rRNA introns, odd ribosomes, and small enigmatic genomes across a large radiation of phyla.</title>
        <authorList>
            <person name="Brown C.T."/>
            <person name="Hug L.A."/>
            <person name="Thomas B.C."/>
            <person name="Sharon I."/>
            <person name="Castelle C.J."/>
            <person name="Singh A."/>
            <person name="Wilkins M.J."/>
            <person name="Williams K.H."/>
            <person name="Banfield J.F."/>
        </authorList>
    </citation>
    <scope>NUCLEOTIDE SEQUENCE [LARGE SCALE GENOMIC DNA]</scope>
</reference>
<evidence type="ECO:0000313" key="2">
    <source>
        <dbReference type="EMBL" id="KKR12370.1"/>
    </source>
</evidence>
<proteinExistence type="predicted"/>
<evidence type="ECO:0000313" key="3">
    <source>
        <dbReference type="Proteomes" id="UP000034665"/>
    </source>
</evidence>
<evidence type="ECO:0000256" key="1">
    <source>
        <dbReference type="SAM" id="Phobius"/>
    </source>
</evidence>
<dbReference type="Proteomes" id="UP000034665">
    <property type="component" value="Unassembled WGS sequence"/>
</dbReference>
<dbReference type="STRING" id="1619013.UT41_C0002G0144"/>